<sequence>MQTLKLANVKIAYTMALVPLKQTITNVDEAAHLIASDKYYQADQKLKSVQDSERFDWLQLTATPATAASAPAAASSAGHS</sequence>
<gene>
    <name evidence="1" type="ORF">PTKU64_87790</name>
</gene>
<evidence type="ECO:0000313" key="1">
    <source>
        <dbReference type="EMBL" id="BCZ85104.1"/>
    </source>
</evidence>
<proteinExistence type="predicted"/>
<name>A0ABM7U1T9_9BURK</name>
<dbReference type="Pfam" id="PF10938">
    <property type="entry name" value="YfdX"/>
    <property type="match status" value="1"/>
</dbReference>
<dbReference type="Proteomes" id="UP001319874">
    <property type="component" value="Chromosome 4"/>
</dbReference>
<reference evidence="1 2" key="1">
    <citation type="journal article" date="2022" name="Front. Microbiol.">
        <title>Identification and characterization of a novel class of self-sufficient cytochrome P450 hydroxylase involved in cyclohexanecarboxylate degradation in Paraburkholderia terrae strain KU-64.</title>
        <authorList>
            <person name="Yamamoto T."/>
            <person name="Hasegawa Y."/>
            <person name="Iwaki H."/>
        </authorList>
    </citation>
    <scope>NUCLEOTIDE SEQUENCE [LARGE SCALE GENOMIC DNA]</scope>
    <source>
        <strain evidence="1 2">KU-64</strain>
    </source>
</reference>
<accession>A0ABM7U1T9</accession>
<evidence type="ECO:0000313" key="2">
    <source>
        <dbReference type="Proteomes" id="UP001319874"/>
    </source>
</evidence>
<dbReference type="InterPro" id="IPR021236">
    <property type="entry name" value="Uncharacterised_YfdX"/>
</dbReference>
<dbReference type="Gene3D" id="1.20.120.1940">
    <property type="entry name" value="YfdX protein domain"/>
    <property type="match status" value="1"/>
</dbReference>
<organism evidence="1 2">
    <name type="scientific">Paraburkholderia terrae</name>
    <dbReference type="NCBI Taxonomy" id="311230"/>
    <lineage>
        <taxon>Bacteria</taxon>
        <taxon>Pseudomonadati</taxon>
        <taxon>Pseudomonadota</taxon>
        <taxon>Betaproteobacteria</taxon>
        <taxon>Burkholderiales</taxon>
        <taxon>Burkholderiaceae</taxon>
        <taxon>Paraburkholderia</taxon>
    </lineage>
</organism>
<dbReference type="EMBL" id="AP024958">
    <property type="protein sequence ID" value="BCZ85104.1"/>
    <property type="molecule type" value="Genomic_DNA"/>
</dbReference>
<keyword evidence="2" id="KW-1185">Reference proteome</keyword>
<protein>
    <submittedName>
        <fullName evidence="1">Uncharacterized protein</fullName>
    </submittedName>
</protein>